<feature type="repeat" description="WD" evidence="4">
    <location>
        <begin position="614"/>
        <end position="655"/>
    </location>
</feature>
<dbReference type="Gene3D" id="2.130.10.10">
    <property type="entry name" value="YVTN repeat-like/Quinoprotein amine dehydrogenase"/>
    <property type="match status" value="4"/>
</dbReference>
<dbReference type="Pfam" id="PF04003">
    <property type="entry name" value="Utp12"/>
    <property type="match status" value="1"/>
</dbReference>
<dbReference type="GeneID" id="108625963"/>
<feature type="repeat" description="WD" evidence="4">
    <location>
        <begin position="145"/>
        <end position="186"/>
    </location>
</feature>
<gene>
    <name evidence="8" type="primary">LOC108625963</name>
</gene>
<dbReference type="InterPro" id="IPR020472">
    <property type="entry name" value="WD40_PAC1"/>
</dbReference>
<reference evidence="8" key="1">
    <citation type="submission" date="2025-08" db="UniProtKB">
        <authorList>
            <consortium name="RefSeq"/>
        </authorList>
    </citation>
    <scope>IDENTIFICATION</scope>
    <source>
        <tissue evidence="8">Whole body</tissue>
    </source>
</reference>
<dbReference type="PROSITE" id="PS50294">
    <property type="entry name" value="WD_REPEATS_REGION"/>
    <property type="match status" value="6"/>
</dbReference>
<name>A0AAJ7N7S0_9HYME</name>
<dbReference type="InterPro" id="IPR051570">
    <property type="entry name" value="TBC1_cilium_biogenesis"/>
</dbReference>
<dbReference type="CDD" id="cd00200">
    <property type="entry name" value="WD40"/>
    <property type="match status" value="2"/>
</dbReference>
<evidence type="ECO:0000256" key="1">
    <source>
        <dbReference type="ARBA" id="ARBA00022574"/>
    </source>
</evidence>
<organism evidence="7 8">
    <name type="scientific">Ceratina calcarata</name>
    <dbReference type="NCBI Taxonomy" id="156304"/>
    <lineage>
        <taxon>Eukaryota</taxon>
        <taxon>Metazoa</taxon>
        <taxon>Ecdysozoa</taxon>
        <taxon>Arthropoda</taxon>
        <taxon>Hexapoda</taxon>
        <taxon>Insecta</taxon>
        <taxon>Pterygota</taxon>
        <taxon>Neoptera</taxon>
        <taxon>Endopterygota</taxon>
        <taxon>Hymenoptera</taxon>
        <taxon>Apocrita</taxon>
        <taxon>Aculeata</taxon>
        <taxon>Apoidea</taxon>
        <taxon>Anthophila</taxon>
        <taxon>Apidae</taxon>
        <taxon>Ceratina</taxon>
        <taxon>Zadontomerus</taxon>
    </lineage>
</organism>
<dbReference type="Pfam" id="PF25172">
    <property type="entry name" value="Beta-prop_WDR3_2nd"/>
    <property type="match status" value="1"/>
</dbReference>
<feature type="region of interest" description="Disordered" evidence="5">
    <location>
        <begin position="694"/>
        <end position="734"/>
    </location>
</feature>
<dbReference type="InterPro" id="IPR019775">
    <property type="entry name" value="WD40_repeat_CS"/>
</dbReference>
<dbReference type="GO" id="GO:0032040">
    <property type="term" value="C:small-subunit processome"/>
    <property type="evidence" value="ECO:0007669"/>
    <property type="project" value="TreeGrafter"/>
</dbReference>
<evidence type="ECO:0000256" key="3">
    <source>
        <dbReference type="ARBA" id="ARBA00038229"/>
    </source>
</evidence>
<dbReference type="Pfam" id="PF25173">
    <property type="entry name" value="Beta-prop_WDR3_1st"/>
    <property type="match status" value="1"/>
</dbReference>
<dbReference type="InterPro" id="IPR015943">
    <property type="entry name" value="WD40/YVTN_repeat-like_dom_sf"/>
</dbReference>
<dbReference type="FunFam" id="2.130.10.10:FF:000755">
    <property type="entry name" value="WD repeat-containing protein 3"/>
    <property type="match status" value="1"/>
</dbReference>
<dbReference type="GO" id="GO:0030515">
    <property type="term" value="F:snoRNA binding"/>
    <property type="evidence" value="ECO:0007669"/>
    <property type="project" value="TreeGrafter"/>
</dbReference>
<dbReference type="FunFam" id="2.130.10.10:FF:002580">
    <property type="entry name" value="Beta transducin Trp-Asp domain-containing protein, putative"/>
    <property type="match status" value="1"/>
</dbReference>
<feature type="repeat" description="WD" evidence="4">
    <location>
        <begin position="187"/>
        <end position="220"/>
    </location>
</feature>
<evidence type="ECO:0000256" key="4">
    <source>
        <dbReference type="PROSITE-ProRule" id="PRU00221"/>
    </source>
</evidence>
<dbReference type="InterPro" id="IPR007148">
    <property type="entry name" value="SSU_processome_Utp12"/>
</dbReference>
<dbReference type="RefSeq" id="XP_017881815.1">
    <property type="nucleotide sequence ID" value="XM_018026326.1"/>
</dbReference>
<dbReference type="InterPro" id="IPR001680">
    <property type="entry name" value="WD40_rpt"/>
</dbReference>
<evidence type="ECO:0000256" key="2">
    <source>
        <dbReference type="ARBA" id="ARBA00022737"/>
    </source>
</evidence>
<feature type="domain" description="Small-subunit processome Utp12" evidence="6">
    <location>
        <begin position="780"/>
        <end position="881"/>
    </location>
</feature>
<feature type="repeat" description="WD" evidence="4">
    <location>
        <begin position="572"/>
        <end position="613"/>
    </location>
</feature>
<dbReference type="AlphaFoldDB" id="A0AAJ7N7S0"/>
<dbReference type="PROSITE" id="PS50082">
    <property type="entry name" value="WD_REPEATS_2"/>
    <property type="match status" value="8"/>
</dbReference>
<evidence type="ECO:0000313" key="7">
    <source>
        <dbReference type="Proteomes" id="UP000694925"/>
    </source>
</evidence>
<feature type="repeat" description="WD" evidence="4">
    <location>
        <begin position="61"/>
        <end position="102"/>
    </location>
</feature>
<dbReference type="Proteomes" id="UP000694925">
    <property type="component" value="Unplaced"/>
</dbReference>
<feature type="compositionally biased region" description="Polar residues" evidence="5">
    <location>
        <begin position="722"/>
        <end position="732"/>
    </location>
</feature>
<feature type="repeat" description="WD" evidence="4">
    <location>
        <begin position="656"/>
        <end position="697"/>
    </location>
</feature>
<dbReference type="SUPFAM" id="SSF50978">
    <property type="entry name" value="WD40 repeat-like"/>
    <property type="match status" value="2"/>
</dbReference>
<dbReference type="PANTHER" id="PTHR19853:SF0">
    <property type="entry name" value="WD REPEAT-CONTAINING PROTEIN 3"/>
    <property type="match status" value="1"/>
</dbReference>
<proteinExistence type="inferred from homology"/>
<sequence>MGLTKQYLRYVPAGNLNIIVSPSCNVVFVTLQEQEGRYVAVGACEHVFIWDLRLGEKAQVLSGDKVNVTSLAASPNTFHIAVGYADGTIKIFDLRTGENVSIFVGHRSEITSLVYDRKGHRLASGSKDTNIIVWDVVAETGICRLTGHKGVITKLAFMRDHNIIISSSKDTFVKFWDLDTEHNFRTLVGHRTEVWSLALAKNDQYLVTGCNDSELRIWKIFFVERSAANVDVNLQDLSIIDDVEVSDVKHPLRCEKVGSILRSGRGRVVSLEVDTTRSIVGCHGLNNTVELFKFLPDTKVKENVLKRVRKKKAKAEKTDENTEMNISETPTIKDEVTRLPIIKIPVKAKGIDMIMGRNGELRVCIGLNNNSIDLYSLFTEEKDAEVKHLRSITNHGHRSDVRAVCFSSDNLAFATASGDSVKLWNRPTLACLRTVQCGYALTATFVPGDRHLIVGLKDGKMLIIDIASGDVLEEVPAHSKELWSVTLFPDRKGVASGGGDQTVKFWNFELIEDPDTEIKAKVLSVLHVKTLKLEDSVLCVRITPNNRFVAVALLDSTVKIFFLDTFKFFISLYGHKLPVLSMDISSDSTLIATGSADRNIKIWGLDFGDCHKSIFAHDDSVTGISFVPGTHYVFTCGKDGRVKQWDADSFNKIVTLQGHAGEAWNCTVSPNGVYVISCGSDKVVRLYERSTEPLVLEDEEEEERERQENELATGESTVVPGQKQQSLPSRKTVSSEKGAELIMECLDVSKEYKEQLLETTADKTPVLPLQMQAYDCTTVEDYLLETVKRIRGSELEETLLLLPYSAACEILKMLPKLLETDYHTELIAKLALCLLQAHHGPITATQELLPILEIVQTLAIKKVSGLRDMIGFNLHGMMHVQRVVEENEGIQFFKDATKSHTRKNRLRREKQKALKRAIMTL</sequence>
<protein>
    <submittedName>
        <fullName evidence="8">WD repeat-containing protein 3</fullName>
    </submittedName>
</protein>
<evidence type="ECO:0000259" key="6">
    <source>
        <dbReference type="Pfam" id="PF04003"/>
    </source>
</evidence>
<dbReference type="PANTHER" id="PTHR19853">
    <property type="entry name" value="WD REPEAT CONTAINING PROTEIN 3 WDR3"/>
    <property type="match status" value="1"/>
</dbReference>
<feature type="repeat" description="WD" evidence="4">
    <location>
        <begin position="103"/>
        <end position="136"/>
    </location>
</feature>
<dbReference type="PRINTS" id="PR00320">
    <property type="entry name" value="GPROTEINBRPT"/>
</dbReference>
<dbReference type="PROSITE" id="PS00678">
    <property type="entry name" value="WD_REPEATS_1"/>
    <property type="match status" value="3"/>
</dbReference>
<dbReference type="InterPro" id="IPR036322">
    <property type="entry name" value="WD40_repeat_dom_sf"/>
</dbReference>
<accession>A0AAJ7N7S0</accession>
<dbReference type="GO" id="GO:0034388">
    <property type="term" value="C:Pwp2p-containing subcomplex of 90S preribosome"/>
    <property type="evidence" value="ECO:0007669"/>
    <property type="project" value="TreeGrafter"/>
</dbReference>
<keyword evidence="7" id="KW-1185">Reference proteome</keyword>
<evidence type="ECO:0000256" key="5">
    <source>
        <dbReference type="SAM" id="MobiDB-lite"/>
    </source>
</evidence>
<dbReference type="SMART" id="SM00320">
    <property type="entry name" value="WD40"/>
    <property type="match status" value="12"/>
</dbReference>
<keyword evidence="1 4" id="KW-0853">WD repeat</keyword>
<comment type="similarity">
    <text evidence="3">Belongs to the WD repeat WDR3/UTP12 family.</text>
</comment>
<dbReference type="GO" id="GO:0030490">
    <property type="term" value="P:maturation of SSU-rRNA"/>
    <property type="evidence" value="ECO:0007669"/>
    <property type="project" value="TreeGrafter"/>
</dbReference>
<feature type="repeat" description="WD" evidence="4">
    <location>
        <begin position="475"/>
        <end position="509"/>
    </location>
</feature>
<evidence type="ECO:0000313" key="8">
    <source>
        <dbReference type="RefSeq" id="XP_017881815.1"/>
    </source>
</evidence>
<keyword evidence="2" id="KW-0677">Repeat</keyword>
<dbReference type="KEGG" id="ccal:108625963"/>